<dbReference type="Pfam" id="PF13231">
    <property type="entry name" value="PMT_2"/>
    <property type="match status" value="1"/>
</dbReference>
<keyword evidence="2" id="KW-1003">Cell membrane</keyword>
<protein>
    <recommendedName>
        <fullName evidence="9">Glycosyltransferase RgtA/B/C/D-like domain-containing protein</fullName>
    </recommendedName>
</protein>
<name>A0A1F4ZCM2_9BACT</name>
<evidence type="ECO:0000256" key="1">
    <source>
        <dbReference type="ARBA" id="ARBA00004651"/>
    </source>
</evidence>
<feature type="transmembrane region" description="Helical" evidence="8">
    <location>
        <begin position="376"/>
        <end position="396"/>
    </location>
</feature>
<feature type="transmembrane region" description="Helical" evidence="8">
    <location>
        <begin position="117"/>
        <end position="134"/>
    </location>
</feature>
<dbReference type="InterPro" id="IPR038731">
    <property type="entry name" value="RgtA/B/C-like"/>
</dbReference>
<comment type="caution">
    <text evidence="10">The sequence shown here is derived from an EMBL/GenBank/DDBJ whole genome shotgun (WGS) entry which is preliminary data.</text>
</comment>
<evidence type="ECO:0000256" key="5">
    <source>
        <dbReference type="ARBA" id="ARBA00022692"/>
    </source>
</evidence>
<evidence type="ECO:0000313" key="11">
    <source>
        <dbReference type="Proteomes" id="UP000177080"/>
    </source>
</evidence>
<keyword evidence="7 8" id="KW-0472">Membrane</keyword>
<reference evidence="10 11" key="1">
    <citation type="journal article" date="2016" name="Nat. Commun.">
        <title>Thousands of microbial genomes shed light on interconnected biogeochemical processes in an aquifer system.</title>
        <authorList>
            <person name="Anantharaman K."/>
            <person name="Brown C.T."/>
            <person name="Hug L.A."/>
            <person name="Sharon I."/>
            <person name="Castelle C.J."/>
            <person name="Probst A.J."/>
            <person name="Thomas B.C."/>
            <person name="Singh A."/>
            <person name="Wilkins M.J."/>
            <person name="Karaoz U."/>
            <person name="Brodie E.L."/>
            <person name="Williams K.H."/>
            <person name="Hubbard S.S."/>
            <person name="Banfield J.F."/>
        </authorList>
    </citation>
    <scope>NUCLEOTIDE SEQUENCE [LARGE SCALE GENOMIC DNA]</scope>
</reference>
<feature type="transmembrane region" description="Helical" evidence="8">
    <location>
        <begin position="300"/>
        <end position="317"/>
    </location>
</feature>
<evidence type="ECO:0000259" key="9">
    <source>
        <dbReference type="Pfam" id="PF13231"/>
    </source>
</evidence>
<feature type="transmembrane region" description="Helical" evidence="8">
    <location>
        <begin position="199"/>
        <end position="219"/>
    </location>
</feature>
<gene>
    <name evidence="10" type="ORF">A2989_01275</name>
</gene>
<organism evidence="10 11">
    <name type="scientific">Candidatus Amesbacteria bacterium RIFCSPLOWO2_01_FULL_48_25</name>
    <dbReference type="NCBI Taxonomy" id="1797259"/>
    <lineage>
        <taxon>Bacteria</taxon>
        <taxon>Candidatus Amesiibacteriota</taxon>
    </lineage>
</organism>
<dbReference type="STRING" id="1797259.A2989_01275"/>
<dbReference type="EMBL" id="MEXN01000003">
    <property type="protein sequence ID" value="OGD04011.1"/>
    <property type="molecule type" value="Genomic_DNA"/>
</dbReference>
<dbReference type="GO" id="GO:0009103">
    <property type="term" value="P:lipopolysaccharide biosynthetic process"/>
    <property type="evidence" value="ECO:0007669"/>
    <property type="project" value="UniProtKB-ARBA"/>
</dbReference>
<evidence type="ECO:0000256" key="4">
    <source>
        <dbReference type="ARBA" id="ARBA00022679"/>
    </source>
</evidence>
<dbReference type="GO" id="GO:0005886">
    <property type="term" value="C:plasma membrane"/>
    <property type="evidence" value="ECO:0007669"/>
    <property type="project" value="UniProtKB-SubCell"/>
</dbReference>
<keyword evidence="4" id="KW-0808">Transferase</keyword>
<evidence type="ECO:0000256" key="8">
    <source>
        <dbReference type="SAM" id="Phobius"/>
    </source>
</evidence>
<keyword evidence="3" id="KW-0328">Glycosyltransferase</keyword>
<feature type="transmembrane region" description="Helical" evidence="8">
    <location>
        <begin position="323"/>
        <end position="340"/>
    </location>
</feature>
<feature type="transmembrane region" description="Helical" evidence="8">
    <location>
        <begin position="352"/>
        <end position="370"/>
    </location>
</feature>
<evidence type="ECO:0000256" key="7">
    <source>
        <dbReference type="ARBA" id="ARBA00023136"/>
    </source>
</evidence>
<evidence type="ECO:0000256" key="3">
    <source>
        <dbReference type="ARBA" id="ARBA00022676"/>
    </source>
</evidence>
<feature type="domain" description="Glycosyltransferase RgtA/B/C/D-like" evidence="9">
    <location>
        <begin position="71"/>
        <end position="211"/>
    </location>
</feature>
<dbReference type="InterPro" id="IPR050297">
    <property type="entry name" value="LipidA_mod_glycosyltrf_83"/>
</dbReference>
<keyword evidence="5 8" id="KW-0812">Transmembrane</keyword>
<comment type="subcellular location">
    <subcellularLocation>
        <location evidence="1">Cell membrane</location>
        <topology evidence="1">Multi-pass membrane protein</topology>
    </subcellularLocation>
</comment>
<dbReference type="PANTHER" id="PTHR33908:SF11">
    <property type="entry name" value="MEMBRANE PROTEIN"/>
    <property type="match status" value="1"/>
</dbReference>
<evidence type="ECO:0000313" key="10">
    <source>
        <dbReference type="EMBL" id="OGD04011.1"/>
    </source>
</evidence>
<dbReference type="PANTHER" id="PTHR33908">
    <property type="entry name" value="MANNOSYLTRANSFERASE YKCB-RELATED"/>
    <property type="match status" value="1"/>
</dbReference>
<dbReference type="GO" id="GO:0016763">
    <property type="term" value="F:pentosyltransferase activity"/>
    <property type="evidence" value="ECO:0007669"/>
    <property type="project" value="TreeGrafter"/>
</dbReference>
<sequence>MRKVVLVCICVLGLLIRVFGLSNYPAGFTPDEAAFGYNAYSLLLTGRDEWGQPWYELFFINLRSFGDYKLPLYAYLAVPTVKIFGLTEFATRLPNAIFGSLAIAAIYLLARKFMRGELFPLLASFILAISPWHIQLSRGAFEANLATLFIPLAIYLFLSQRLALSTLYFALSFYSYHSARILTPVILALLWWYKPVRLTAHKSFPILLLLFIPGLWSFFGPRVADVSILSPTDNWHSVATDRFVARNLGLPDFVARTFSNKATNVLSQFVHNYLVYFSPSSLFATGPAEATYGMLPGLGLLYLIELPLLGVFLTQFIRRPTRSQLLLILLLGLAPVPAALSKSSGFAANRAAIMTPFFVLAAAIGFVQIWSRKKIIFFIAGAYLVSLAYFGFRYIYLAPSVNGPAMSYGWRQAISRGLPISDRFTDVRVSRIFSESHIFLAFYSAYPPKEYQKESTAWLDFEAKGLRFLDQLDGYYLGKFRFGDLKFSEPVTRPTLFIGPPSQFPENYPEYFHVDYPNGTPAIKIAEKTP</sequence>
<evidence type="ECO:0000256" key="2">
    <source>
        <dbReference type="ARBA" id="ARBA00022475"/>
    </source>
</evidence>
<evidence type="ECO:0000256" key="6">
    <source>
        <dbReference type="ARBA" id="ARBA00022989"/>
    </source>
</evidence>
<feature type="transmembrane region" description="Helical" evidence="8">
    <location>
        <begin position="93"/>
        <end position="110"/>
    </location>
</feature>
<dbReference type="AlphaFoldDB" id="A0A1F4ZCM2"/>
<feature type="transmembrane region" description="Helical" evidence="8">
    <location>
        <begin position="140"/>
        <end position="158"/>
    </location>
</feature>
<keyword evidence="6 8" id="KW-1133">Transmembrane helix</keyword>
<proteinExistence type="predicted"/>
<accession>A0A1F4ZCM2</accession>
<dbReference type="Proteomes" id="UP000177080">
    <property type="component" value="Unassembled WGS sequence"/>
</dbReference>
<feature type="transmembrane region" description="Helical" evidence="8">
    <location>
        <begin position="167"/>
        <end position="193"/>
    </location>
</feature>